<name>A0A369KE61_9BACT</name>
<comment type="caution">
    <text evidence="1">The sequence shown here is derived from an EMBL/GenBank/DDBJ whole genome shotgun (WGS) entry which is preliminary data.</text>
</comment>
<accession>A0A369KE61</accession>
<gene>
    <name evidence="1" type="ORF">HAT2_00667</name>
</gene>
<keyword evidence="2" id="KW-1185">Reference proteome</keyword>
<organism evidence="1 2">
    <name type="scientific">Candidatus Similichlamydia laticola</name>
    <dbReference type="NCBI Taxonomy" id="2170265"/>
    <lineage>
        <taxon>Bacteria</taxon>
        <taxon>Pseudomonadati</taxon>
        <taxon>Chlamydiota</taxon>
        <taxon>Chlamydiia</taxon>
        <taxon>Parachlamydiales</taxon>
        <taxon>Candidatus Parilichlamydiaceae</taxon>
        <taxon>Candidatus Similichlamydia</taxon>
    </lineage>
</organism>
<dbReference type="Proteomes" id="UP000253816">
    <property type="component" value="Unassembled WGS sequence"/>
</dbReference>
<protein>
    <submittedName>
        <fullName evidence="1">Uncharacterized protein</fullName>
    </submittedName>
</protein>
<evidence type="ECO:0000313" key="2">
    <source>
        <dbReference type="Proteomes" id="UP000253816"/>
    </source>
</evidence>
<sequence length="250" mass="28868">MKIRPLGPIGRFLSVSKAQIRRVCSFFTKSSSRAALVFCRFLDTLSKRAPPSLSWQERCKIAMFRRSHLPKITKSVTQLFNWAKEEVDALSHSMGMLQTQDTTITSSTEVVRLLVEQFPELNQDEQLAAALKWPFYHWQEYCLEQFGQGLKVQSVLSQDDVVKECKQSLQSLLQTHSVLQTETNDFIQELKEELKDKPLEEATDYVTGNLFEKIVTKNFKEDIEVEQLKALLRTITQDELVRNFFEKGVA</sequence>
<dbReference type="AlphaFoldDB" id="A0A369KE61"/>
<dbReference type="RefSeq" id="WP_147267517.1">
    <property type="nucleotide sequence ID" value="NZ_QQBG01000026.1"/>
</dbReference>
<dbReference type="EMBL" id="QQBG01000026">
    <property type="protein sequence ID" value="RDB31187.1"/>
    <property type="molecule type" value="Genomic_DNA"/>
</dbReference>
<reference evidence="1 2" key="1">
    <citation type="submission" date="2018-07" db="EMBL/GenBank/DDBJ databases">
        <title>Comparative genomics of the Candidatus Parilichlamydiaceae reveals evidence of convergent evolution and genome reduction in the phylum Chlamydiae.</title>
        <authorList>
            <person name="Taylor-Brown A."/>
            <person name="Polkinghorne A."/>
        </authorList>
    </citation>
    <scope>NUCLEOTIDE SEQUENCE [LARGE SCALE GENOMIC DNA]</scope>
    <source>
        <strain evidence="1 2">Hat2</strain>
    </source>
</reference>
<proteinExistence type="predicted"/>
<evidence type="ECO:0000313" key="1">
    <source>
        <dbReference type="EMBL" id="RDB31187.1"/>
    </source>
</evidence>